<keyword evidence="9" id="KW-0687">Ribonucleoprotein</keyword>
<dbReference type="InterPro" id="IPR000626">
    <property type="entry name" value="Ubiquitin-like_dom"/>
</dbReference>
<protein>
    <submittedName>
        <fullName evidence="11">RP-S5e</fullName>
    </submittedName>
</protein>
<feature type="region of interest" description="Disordered" evidence="10">
    <location>
        <begin position="497"/>
        <end position="546"/>
    </location>
</feature>
<evidence type="ECO:0000256" key="5">
    <source>
        <dbReference type="ARBA" id="ARBA00023015"/>
    </source>
</evidence>
<dbReference type="GO" id="GO:0003712">
    <property type="term" value="F:transcription coregulator activity"/>
    <property type="evidence" value="ECO:0007669"/>
    <property type="project" value="InterPro"/>
</dbReference>
<dbReference type="GO" id="GO:0006412">
    <property type="term" value="P:translation"/>
    <property type="evidence" value="ECO:0007669"/>
    <property type="project" value="InterPro"/>
</dbReference>
<keyword evidence="12" id="KW-1185">Reference proteome</keyword>
<dbReference type="InterPro" id="IPR029071">
    <property type="entry name" value="Ubiquitin-like_domsf"/>
</dbReference>
<dbReference type="InterPro" id="IPR047878">
    <property type="entry name" value="UBL7_UBA"/>
</dbReference>
<evidence type="ECO:0000313" key="11">
    <source>
        <dbReference type="EMBL" id="CAF2771047.1"/>
    </source>
</evidence>
<reference evidence="11" key="1">
    <citation type="submission" date="2021-02" db="EMBL/GenBank/DDBJ databases">
        <authorList>
            <person name="Bekaert M."/>
        </authorList>
    </citation>
    <scope>NUCLEOTIDE SEQUENCE</scope>
    <source>
        <strain evidence="11">IoA-00</strain>
    </source>
</reference>
<dbReference type="GO" id="GO:0003735">
    <property type="term" value="F:structural constituent of ribosome"/>
    <property type="evidence" value="ECO:0007669"/>
    <property type="project" value="InterPro"/>
</dbReference>
<dbReference type="CDD" id="cd14867">
    <property type="entry name" value="uS7_Eukaryote"/>
    <property type="match status" value="1"/>
</dbReference>
<dbReference type="InterPro" id="IPR036823">
    <property type="entry name" value="Ribosomal_uS7_dom_sf"/>
</dbReference>
<feature type="region of interest" description="Disordered" evidence="10">
    <location>
        <begin position="563"/>
        <end position="614"/>
    </location>
</feature>
<dbReference type="SUPFAM" id="SSF46934">
    <property type="entry name" value="UBA-like"/>
    <property type="match status" value="1"/>
</dbReference>
<comment type="similarity">
    <text evidence="3">Belongs to the Mediator complex subunit 9 family.</text>
</comment>
<evidence type="ECO:0000256" key="6">
    <source>
        <dbReference type="ARBA" id="ARBA00023159"/>
    </source>
</evidence>
<dbReference type="SUPFAM" id="SSF54236">
    <property type="entry name" value="Ubiquitin-like"/>
    <property type="match status" value="1"/>
</dbReference>
<dbReference type="EMBL" id="HG994580">
    <property type="protein sequence ID" value="CAF2771047.1"/>
    <property type="molecule type" value="Genomic_DNA"/>
</dbReference>
<dbReference type="Pfam" id="PF07544">
    <property type="entry name" value="Med9"/>
    <property type="match status" value="1"/>
</dbReference>
<evidence type="ECO:0000256" key="9">
    <source>
        <dbReference type="ARBA" id="ARBA00023274"/>
    </source>
</evidence>
<dbReference type="Pfam" id="PF00177">
    <property type="entry name" value="Ribosomal_S7"/>
    <property type="match status" value="1"/>
</dbReference>
<dbReference type="Proteomes" id="UP000675881">
    <property type="component" value="Chromosome 1"/>
</dbReference>
<keyword evidence="6" id="KW-0010">Activator</keyword>
<dbReference type="InterPro" id="IPR015940">
    <property type="entry name" value="UBA"/>
</dbReference>
<dbReference type="SMART" id="SM00165">
    <property type="entry name" value="UBA"/>
    <property type="match status" value="1"/>
</dbReference>
<evidence type="ECO:0000256" key="1">
    <source>
        <dbReference type="ARBA" id="ARBA00004123"/>
    </source>
</evidence>
<evidence type="ECO:0000256" key="2">
    <source>
        <dbReference type="ARBA" id="ARBA00007151"/>
    </source>
</evidence>
<dbReference type="PROSITE" id="PS50053">
    <property type="entry name" value="UBIQUITIN_2"/>
    <property type="match status" value="1"/>
</dbReference>
<keyword evidence="7" id="KW-0804">Transcription</keyword>
<dbReference type="OrthoDB" id="10016665at2759"/>
<evidence type="ECO:0000256" key="7">
    <source>
        <dbReference type="ARBA" id="ARBA00023163"/>
    </source>
</evidence>
<accession>A0A7R8CG06</accession>
<comment type="subcellular location">
    <subcellularLocation>
        <location evidence="1">Nucleus</location>
    </subcellularLocation>
</comment>
<dbReference type="InterPro" id="IPR005716">
    <property type="entry name" value="Ribosomal_uS7_euk/arc"/>
</dbReference>
<evidence type="ECO:0000256" key="8">
    <source>
        <dbReference type="ARBA" id="ARBA00023242"/>
    </source>
</evidence>
<name>A0A7R8CG06_LEPSM</name>
<keyword evidence="4" id="KW-0689">Ribosomal protein</keyword>
<dbReference type="PANTHER" id="PTHR11205">
    <property type="entry name" value="RIBOSOMAL PROTEIN S7"/>
    <property type="match status" value="1"/>
</dbReference>
<dbReference type="Gene3D" id="1.10.8.10">
    <property type="entry name" value="DNA helicase RuvA subunit, C-terminal domain"/>
    <property type="match status" value="1"/>
</dbReference>
<dbReference type="GO" id="GO:0006357">
    <property type="term" value="P:regulation of transcription by RNA polymerase II"/>
    <property type="evidence" value="ECO:0007669"/>
    <property type="project" value="InterPro"/>
</dbReference>
<dbReference type="GO" id="GO:0015935">
    <property type="term" value="C:small ribosomal subunit"/>
    <property type="evidence" value="ECO:0007669"/>
    <property type="project" value="InterPro"/>
</dbReference>
<dbReference type="InterPro" id="IPR023798">
    <property type="entry name" value="Ribosomal_uS7_dom"/>
</dbReference>
<keyword evidence="8" id="KW-0539">Nucleus</keyword>
<feature type="region of interest" description="Disordered" evidence="10">
    <location>
        <begin position="630"/>
        <end position="653"/>
    </location>
</feature>
<feature type="compositionally biased region" description="Polar residues" evidence="10">
    <location>
        <begin position="595"/>
        <end position="610"/>
    </location>
</feature>
<evidence type="ECO:0000256" key="3">
    <source>
        <dbReference type="ARBA" id="ARBA00008089"/>
    </source>
</evidence>
<dbReference type="AlphaFoldDB" id="A0A7R8CG06"/>
<dbReference type="InterPro" id="IPR000235">
    <property type="entry name" value="Ribosomal_uS7"/>
</dbReference>
<dbReference type="GO" id="GO:0016592">
    <property type="term" value="C:mediator complex"/>
    <property type="evidence" value="ECO:0007669"/>
    <property type="project" value="InterPro"/>
</dbReference>
<sequence>MLIKMSSSFFFRAAPFPVNNFRSTRMTDGWDTEVETSQAMVIPEPAEMLDVKLFGKWDCGEVHVSDMSLQDYIAVKEKYAKFIPHSSGRYAAKRFRKAQCPIVERLVNSLMMHGRENPLQILVNAITNSGPREDSTRIGRAGTVRRQAVDVSPLRRVNQAIWLLCTGAREASFRNIKSIAECLSDELINAAKGSSNSYAIKKKDELERVAKASERDDTNKDPAEASQRVIDLNSRIEKLKERVKSIDGIAYTKAREEQLEHLKSLKEQLVLKKALITKYKTLNLEISGLTIFQSSIMATFNISDRRYRIIACGSNGSNSGALRRAKINGIDLKNETLESLRFKIDELMGYSKEESSRTTFMFCGRLLIDECFANETLESLGLQNGSYLHVLNRAPKKEIPQVVPEVIGDFKAINLLSTISSTLRSPAFNKVVKKINIDSFIATCPNLAGDRIAQSYLSKPEMLIHLLDPDTIIKVGKNHPGVIEAIEHLSALVQEEAKAVPSGSQNNEISPFSYHMDDMSDDDEEMSDGTRSSNPPPSSSSNNAGGGITLEVLSAALRNTRVPVSSAPASQSNNDLTLPTLPPIPSSPSSLSTPQPMSQVPPIQSSSSATPGPITADIFTQAMAQALGAISQQQQPLRDQGQASQQQQQPDYSSQIATMREMGIVDEGLARRALGVMSGDLQASIDLIFSGWLGEDDSAN</sequence>
<evidence type="ECO:0000256" key="4">
    <source>
        <dbReference type="ARBA" id="ARBA00022980"/>
    </source>
</evidence>
<dbReference type="FunFam" id="1.10.455.10:FF:000007">
    <property type="entry name" value="Ribosomal protein"/>
    <property type="match status" value="1"/>
</dbReference>
<evidence type="ECO:0000256" key="10">
    <source>
        <dbReference type="SAM" id="MobiDB-lite"/>
    </source>
</evidence>
<gene>
    <name evidence="11" type="ORF">LSAA_623</name>
</gene>
<dbReference type="PROSITE" id="PS50030">
    <property type="entry name" value="UBA"/>
    <property type="match status" value="1"/>
</dbReference>
<keyword evidence="5" id="KW-0805">Transcription regulation</keyword>
<dbReference type="SUPFAM" id="SSF47973">
    <property type="entry name" value="Ribosomal protein S7"/>
    <property type="match status" value="1"/>
</dbReference>
<comment type="similarity">
    <text evidence="2">Belongs to the universal ribosomal protein uS7 family.</text>
</comment>
<feature type="compositionally biased region" description="Low complexity" evidence="10">
    <location>
        <begin position="640"/>
        <end position="653"/>
    </location>
</feature>
<dbReference type="CDD" id="cd14326">
    <property type="entry name" value="UBA_UBL7"/>
    <property type="match status" value="1"/>
</dbReference>
<dbReference type="InterPro" id="IPR011425">
    <property type="entry name" value="Med9"/>
</dbReference>
<proteinExistence type="inferred from homology"/>
<dbReference type="Gene3D" id="1.10.455.10">
    <property type="entry name" value="Ribosomal protein S7 domain"/>
    <property type="match status" value="2"/>
</dbReference>
<dbReference type="InterPro" id="IPR009060">
    <property type="entry name" value="UBA-like_sf"/>
</dbReference>
<evidence type="ECO:0000313" key="12">
    <source>
        <dbReference type="Proteomes" id="UP000675881"/>
    </source>
</evidence>
<organism evidence="11 12">
    <name type="scientific">Lepeophtheirus salmonis</name>
    <name type="common">Salmon louse</name>
    <name type="synonym">Caligus salmonis</name>
    <dbReference type="NCBI Taxonomy" id="72036"/>
    <lineage>
        <taxon>Eukaryota</taxon>
        <taxon>Metazoa</taxon>
        <taxon>Ecdysozoa</taxon>
        <taxon>Arthropoda</taxon>
        <taxon>Crustacea</taxon>
        <taxon>Multicrustacea</taxon>
        <taxon>Hexanauplia</taxon>
        <taxon>Copepoda</taxon>
        <taxon>Siphonostomatoida</taxon>
        <taxon>Caligidae</taxon>
        <taxon>Lepeophtheirus</taxon>
    </lineage>
</organism>